<dbReference type="HOGENOM" id="CLU_2107458_0_0_12"/>
<dbReference type="RefSeq" id="WP_014454435.1">
    <property type="nucleotide sequence ID" value="NC_017098.1"/>
</dbReference>
<keyword evidence="3" id="KW-1185">Reference proteome</keyword>
<dbReference type="KEGG" id="sfc:Spiaf_0331"/>
<organism evidence="2 3">
    <name type="scientific">Spirochaeta africana (strain ATCC 700263 / DSM 8902 / Z-7692)</name>
    <dbReference type="NCBI Taxonomy" id="889378"/>
    <lineage>
        <taxon>Bacteria</taxon>
        <taxon>Pseudomonadati</taxon>
        <taxon>Spirochaetota</taxon>
        <taxon>Spirochaetia</taxon>
        <taxon>Spirochaetales</taxon>
        <taxon>Spirochaetaceae</taxon>
        <taxon>Spirochaeta</taxon>
    </lineage>
</organism>
<dbReference type="STRING" id="889378.Spiaf_0331"/>
<evidence type="ECO:0000313" key="2">
    <source>
        <dbReference type="EMBL" id="AFG36437.1"/>
    </source>
</evidence>
<feature type="chain" id="PRO_5003622988" description="Fibronectin type-III domain-containing protein" evidence="1">
    <location>
        <begin position="20"/>
        <end position="115"/>
    </location>
</feature>
<evidence type="ECO:0000313" key="3">
    <source>
        <dbReference type="Proteomes" id="UP000007383"/>
    </source>
</evidence>
<dbReference type="Proteomes" id="UP000007383">
    <property type="component" value="Chromosome"/>
</dbReference>
<keyword evidence="1" id="KW-0732">Signal</keyword>
<reference evidence="3" key="1">
    <citation type="journal article" date="2013" name="Stand. Genomic Sci.">
        <title>Complete genome sequence of the halophilic bacterium Spirochaeta africana type strain (Z-7692(T)) from the alkaline Lake Magadi in the East African Rift.</title>
        <authorList>
            <person name="Liolos K."/>
            <person name="Abt B."/>
            <person name="Scheuner C."/>
            <person name="Teshima H."/>
            <person name="Held B."/>
            <person name="Lapidus A."/>
            <person name="Nolan M."/>
            <person name="Lucas S."/>
            <person name="Deshpande S."/>
            <person name="Cheng J.F."/>
            <person name="Tapia R."/>
            <person name="Goodwin L.A."/>
            <person name="Pitluck S."/>
            <person name="Pagani I."/>
            <person name="Ivanova N."/>
            <person name="Mavromatis K."/>
            <person name="Mikhailova N."/>
            <person name="Huntemann M."/>
            <person name="Pati A."/>
            <person name="Chen A."/>
            <person name="Palaniappan K."/>
            <person name="Land M."/>
            <person name="Rohde M."/>
            <person name="Tindall B.J."/>
            <person name="Detter J.C."/>
            <person name="Goker M."/>
            <person name="Bristow J."/>
            <person name="Eisen J.A."/>
            <person name="Markowitz V."/>
            <person name="Hugenholtz P."/>
            <person name="Woyke T."/>
            <person name="Klenk H.P."/>
            <person name="Kyrpides N.C."/>
        </authorList>
    </citation>
    <scope>NUCLEOTIDE SEQUENCE</scope>
    <source>
        <strain evidence="3">ATCC 700263 / DSM 8902 / Z-7692</strain>
    </source>
</reference>
<accession>H9UFZ4</accession>
<dbReference type="EMBL" id="CP003282">
    <property type="protein sequence ID" value="AFG36437.1"/>
    <property type="molecule type" value="Genomic_DNA"/>
</dbReference>
<evidence type="ECO:0008006" key="4">
    <source>
        <dbReference type="Google" id="ProtNLM"/>
    </source>
</evidence>
<feature type="signal peptide" evidence="1">
    <location>
        <begin position="1"/>
        <end position="19"/>
    </location>
</feature>
<protein>
    <recommendedName>
        <fullName evidence="4">Fibronectin type-III domain-containing protein</fullName>
    </recommendedName>
</protein>
<proteinExistence type="predicted"/>
<evidence type="ECO:0000256" key="1">
    <source>
        <dbReference type="SAM" id="SignalP"/>
    </source>
</evidence>
<gene>
    <name evidence="2" type="ordered locus">Spiaf_0331</name>
</gene>
<sequence length="115" mass="12502">MAVVLIAVAAGCASAPAQPAEPLEIMIDSEGPLVIYWTNRAFTGDFHITWSLDSDPEYPPRSQDYAVTRTAEQDMDYELVGFEGPGFYHVRVAAEVDGEVVYSDSLQLYLAGGTP</sequence>
<name>H9UFZ4_SPIAZ</name>
<dbReference type="AlphaFoldDB" id="H9UFZ4"/>
<dbReference type="PATRIC" id="fig|889378.3.peg.335"/>